<feature type="domain" description="RRM" evidence="3">
    <location>
        <begin position="94"/>
        <end position="172"/>
    </location>
</feature>
<dbReference type="InterPro" id="IPR035979">
    <property type="entry name" value="RBD_domain_sf"/>
</dbReference>
<sequence length="285" mass="32853">MEKNEMLSIEEQHKEDSQTEVPLQEEPAEEDSLKEVSFQEDLPLEKLKEEEHLREQKNEGGTSEQNSSSLLSLKILKSEVTPPIRKDFNKYKPKSIFIGNINFAADIDAIKRLCALPGPYKKLKLNYNSETNKFTGSAFCEYIDADIASSAIRNLNGYEFLGRKLATGYTKNSKDFDKIKKWEMESLEAWDISNPAQEQLLKGFRKYLGGEEDLSEFMKSYRQLYKNMSIQQKENLLDSIKGVVLKSEEHENAIEYILDKHPDLCEILLEIEDDVIESYKNNSNS</sequence>
<organism evidence="4 5">
    <name type="scientific">Euplotes crassus</name>
    <dbReference type="NCBI Taxonomy" id="5936"/>
    <lineage>
        <taxon>Eukaryota</taxon>
        <taxon>Sar</taxon>
        <taxon>Alveolata</taxon>
        <taxon>Ciliophora</taxon>
        <taxon>Intramacronucleata</taxon>
        <taxon>Spirotrichea</taxon>
        <taxon>Hypotrichia</taxon>
        <taxon>Euplotida</taxon>
        <taxon>Euplotidae</taxon>
        <taxon>Moneuplotes</taxon>
    </lineage>
</organism>
<dbReference type="Proteomes" id="UP001295684">
    <property type="component" value="Unassembled WGS sequence"/>
</dbReference>
<name>A0AAD1XQK9_EUPCR</name>
<proteinExistence type="predicted"/>
<dbReference type="AlphaFoldDB" id="A0AAD1XQK9"/>
<feature type="region of interest" description="Disordered" evidence="2">
    <location>
        <begin position="1"/>
        <end position="68"/>
    </location>
</feature>
<keyword evidence="1" id="KW-0694">RNA-binding</keyword>
<dbReference type="Pfam" id="PF00076">
    <property type="entry name" value="RRM_1"/>
    <property type="match status" value="1"/>
</dbReference>
<dbReference type="InterPro" id="IPR000504">
    <property type="entry name" value="RRM_dom"/>
</dbReference>
<gene>
    <name evidence="4" type="ORF">ECRASSUSDP1_LOCUS18368</name>
</gene>
<feature type="compositionally biased region" description="Basic and acidic residues" evidence="2">
    <location>
        <begin position="1"/>
        <end position="17"/>
    </location>
</feature>
<dbReference type="SUPFAM" id="SSF54928">
    <property type="entry name" value="RNA-binding domain, RBD"/>
    <property type="match status" value="1"/>
</dbReference>
<dbReference type="GO" id="GO:0003729">
    <property type="term" value="F:mRNA binding"/>
    <property type="evidence" value="ECO:0007669"/>
    <property type="project" value="TreeGrafter"/>
</dbReference>
<accession>A0AAD1XQK9</accession>
<dbReference type="PROSITE" id="PS50102">
    <property type="entry name" value="RRM"/>
    <property type="match status" value="1"/>
</dbReference>
<dbReference type="SMART" id="SM00360">
    <property type="entry name" value="RRM"/>
    <property type="match status" value="1"/>
</dbReference>
<keyword evidence="5" id="KW-1185">Reference proteome</keyword>
<feature type="compositionally biased region" description="Basic and acidic residues" evidence="2">
    <location>
        <begin position="43"/>
        <end position="58"/>
    </location>
</feature>
<dbReference type="GO" id="GO:0005847">
    <property type="term" value="C:mRNA cleavage and polyadenylation specificity factor complex"/>
    <property type="evidence" value="ECO:0007669"/>
    <property type="project" value="TreeGrafter"/>
</dbReference>
<comment type="caution">
    <text evidence="4">The sequence shown here is derived from an EMBL/GenBank/DDBJ whole genome shotgun (WGS) entry which is preliminary data.</text>
</comment>
<dbReference type="PANTHER" id="PTHR45735:SF2">
    <property type="entry name" value="CLEAVAGE STIMULATION FACTOR SUBUNIT 2"/>
    <property type="match status" value="1"/>
</dbReference>
<dbReference type="EMBL" id="CAMPGE010018584">
    <property type="protein sequence ID" value="CAI2376989.1"/>
    <property type="molecule type" value="Genomic_DNA"/>
</dbReference>
<evidence type="ECO:0000256" key="2">
    <source>
        <dbReference type="SAM" id="MobiDB-lite"/>
    </source>
</evidence>
<dbReference type="Gene3D" id="3.30.70.330">
    <property type="match status" value="1"/>
</dbReference>
<reference evidence="4" key="1">
    <citation type="submission" date="2023-07" db="EMBL/GenBank/DDBJ databases">
        <authorList>
            <consortium name="AG Swart"/>
            <person name="Singh M."/>
            <person name="Singh A."/>
            <person name="Seah K."/>
            <person name="Emmerich C."/>
        </authorList>
    </citation>
    <scope>NUCLEOTIDE SEQUENCE</scope>
    <source>
        <strain evidence="4">DP1</strain>
    </source>
</reference>
<evidence type="ECO:0000313" key="4">
    <source>
        <dbReference type="EMBL" id="CAI2376989.1"/>
    </source>
</evidence>
<evidence type="ECO:0000313" key="5">
    <source>
        <dbReference type="Proteomes" id="UP001295684"/>
    </source>
</evidence>
<protein>
    <recommendedName>
        <fullName evidence="3">RRM domain-containing protein</fullName>
    </recommendedName>
</protein>
<dbReference type="PANTHER" id="PTHR45735">
    <property type="entry name" value="CLEAVAGE STIMULATION FACTOR SUBUNIT 2"/>
    <property type="match status" value="1"/>
</dbReference>
<evidence type="ECO:0000256" key="1">
    <source>
        <dbReference type="PROSITE-ProRule" id="PRU00176"/>
    </source>
</evidence>
<evidence type="ECO:0000259" key="3">
    <source>
        <dbReference type="PROSITE" id="PS50102"/>
    </source>
</evidence>
<dbReference type="InterPro" id="IPR012677">
    <property type="entry name" value="Nucleotide-bd_a/b_plait_sf"/>
</dbReference>